<dbReference type="AlphaFoldDB" id="A0A9X3DDF5"/>
<name>A0A9X3DDF5_9SPHI</name>
<evidence type="ECO:0000259" key="1">
    <source>
        <dbReference type="Pfam" id="PF19266"/>
    </source>
</evidence>
<keyword evidence="3" id="KW-1185">Reference proteome</keyword>
<dbReference type="Proteomes" id="UP001142592">
    <property type="component" value="Unassembled WGS sequence"/>
</dbReference>
<protein>
    <recommendedName>
        <fullName evidence="1">Contractile injection system tube protein N-terminal domain-containing protein</fullName>
    </recommendedName>
</protein>
<dbReference type="InterPro" id="IPR045361">
    <property type="entry name" value="CIS_tube_prot_N"/>
</dbReference>
<organism evidence="2 3">
    <name type="scientific">Pedobacter agri</name>
    <dbReference type="NCBI Taxonomy" id="454586"/>
    <lineage>
        <taxon>Bacteria</taxon>
        <taxon>Pseudomonadati</taxon>
        <taxon>Bacteroidota</taxon>
        <taxon>Sphingobacteriia</taxon>
        <taxon>Sphingobacteriales</taxon>
        <taxon>Sphingobacteriaceae</taxon>
        <taxon>Pedobacter</taxon>
    </lineage>
</organism>
<evidence type="ECO:0000313" key="3">
    <source>
        <dbReference type="Proteomes" id="UP001142592"/>
    </source>
</evidence>
<dbReference type="RefSeq" id="WP_010602702.1">
    <property type="nucleotide sequence ID" value="NZ_JAPJUH010000003.1"/>
</dbReference>
<reference evidence="2" key="1">
    <citation type="submission" date="2022-11" db="EMBL/GenBank/DDBJ databases">
        <authorList>
            <person name="Graham C."/>
            <person name="Newman J.D."/>
        </authorList>
    </citation>
    <scope>NUCLEOTIDE SEQUENCE</scope>
    <source>
        <strain evidence="2">DSM 19486</strain>
    </source>
</reference>
<feature type="domain" description="Contractile injection system tube protein N-terminal" evidence="1">
    <location>
        <begin position="13"/>
        <end position="174"/>
    </location>
</feature>
<comment type="caution">
    <text evidence="2">The sequence shown here is derived from an EMBL/GenBank/DDBJ whole genome shotgun (WGS) entry which is preliminary data.</text>
</comment>
<gene>
    <name evidence="2" type="ORF">OQZ29_12595</name>
</gene>
<evidence type="ECO:0000313" key="2">
    <source>
        <dbReference type="EMBL" id="MCX3265592.1"/>
    </source>
</evidence>
<accession>A0A9X3DDF5</accession>
<dbReference type="Pfam" id="PF19266">
    <property type="entry name" value="CIS_tube"/>
    <property type="match status" value="1"/>
</dbReference>
<dbReference type="EMBL" id="JAPJUH010000003">
    <property type="protein sequence ID" value="MCX3265592.1"/>
    <property type="molecule type" value="Genomic_DNA"/>
</dbReference>
<sequence length="240" mass="27495">MALSQLFGELGNLEKLIIDVYTTDNFSGSPVESFKVLYNPNTYFIEYKNELDNSAPANAADSVGQFKSSRGKELKLDLLWDATSASYSGNSAFQSDIQRDKTVHKVIEKFLDTCFKVKDDTHQPNYLKIHWGELTFQGMLTAVKVTYTLFDNTGKPLRAKTDCTFTSYTSLVEQSNELQRNSPDLTHYRNVEGDSPLPLMTYNIYKTDRYYLEVARANKLNNFRKLQQGQRISFPPIEKF</sequence>
<proteinExistence type="predicted"/>